<feature type="transmembrane region" description="Helical" evidence="1">
    <location>
        <begin position="206"/>
        <end position="224"/>
    </location>
</feature>
<keyword evidence="1" id="KW-0472">Membrane</keyword>
<organism evidence="2 3">
    <name type="scientific">Nocardia stercoris</name>
    <dbReference type="NCBI Taxonomy" id="2483361"/>
    <lineage>
        <taxon>Bacteria</taxon>
        <taxon>Bacillati</taxon>
        <taxon>Actinomycetota</taxon>
        <taxon>Actinomycetes</taxon>
        <taxon>Mycobacteriales</taxon>
        <taxon>Nocardiaceae</taxon>
        <taxon>Nocardia</taxon>
    </lineage>
</organism>
<dbReference type="OrthoDB" id="3427059at2"/>
<reference evidence="2 3" key="1">
    <citation type="submission" date="2018-10" db="EMBL/GenBank/DDBJ databases">
        <title>Isolation from cow dung.</title>
        <authorList>
            <person name="Ling L."/>
        </authorList>
    </citation>
    <scope>NUCLEOTIDE SEQUENCE [LARGE SCALE GENOMIC DNA]</scope>
    <source>
        <strain evidence="2 3">NEAU-LL90</strain>
    </source>
</reference>
<evidence type="ECO:0000313" key="3">
    <source>
        <dbReference type="Proteomes" id="UP000279275"/>
    </source>
</evidence>
<dbReference type="Pfam" id="PF14023">
    <property type="entry name" value="Bestrophin-like"/>
    <property type="match status" value="1"/>
</dbReference>
<keyword evidence="3" id="KW-1185">Reference proteome</keyword>
<evidence type="ECO:0000313" key="2">
    <source>
        <dbReference type="EMBL" id="RMI32873.1"/>
    </source>
</evidence>
<name>A0A3M2L8M5_9NOCA</name>
<dbReference type="Proteomes" id="UP000279275">
    <property type="component" value="Unassembled WGS sequence"/>
</dbReference>
<dbReference type="RefSeq" id="WP_122188258.1">
    <property type="nucleotide sequence ID" value="NZ_RFFH01000004.1"/>
</dbReference>
<sequence>MVMEVMVAVGGALVALLAFLLGDRLRPAGWRQSSDESSGTLVFDLIKTFFAAIVAFVVVICWQQYDNARGRTVAEANALIETYWAAHSMPGPEREQIQQQVHDYTTSVVTQEWPVMDRDQRLDPQTQATFDRLRDTVQQLRPADPYESTLRANALSGLDKVADARHYRANSAAHGIPGFLYVALYIAAALLLLSPVLSGVRVSRRSVVMIALLGVVIGSVLLQIHNLDHPFAGGDVVPADTFRLALEQFQPTTGPVQHAS</sequence>
<feature type="transmembrane region" description="Helical" evidence="1">
    <location>
        <begin position="41"/>
        <end position="62"/>
    </location>
</feature>
<protein>
    <submittedName>
        <fullName evidence="2">DUF4239 domain-containing protein</fullName>
    </submittedName>
</protein>
<comment type="caution">
    <text evidence="2">The sequence shown here is derived from an EMBL/GenBank/DDBJ whole genome shotgun (WGS) entry which is preliminary data.</text>
</comment>
<keyword evidence="1" id="KW-0812">Transmembrane</keyword>
<dbReference type="AlphaFoldDB" id="A0A3M2L8M5"/>
<dbReference type="EMBL" id="RFFH01000004">
    <property type="protein sequence ID" value="RMI32873.1"/>
    <property type="molecule type" value="Genomic_DNA"/>
</dbReference>
<feature type="transmembrane region" description="Helical" evidence="1">
    <location>
        <begin position="178"/>
        <end position="200"/>
    </location>
</feature>
<accession>A0A3M2L8M5</accession>
<proteinExistence type="predicted"/>
<evidence type="ECO:0000256" key="1">
    <source>
        <dbReference type="SAM" id="Phobius"/>
    </source>
</evidence>
<dbReference type="InterPro" id="IPR025333">
    <property type="entry name" value="DUF4239"/>
</dbReference>
<gene>
    <name evidence="2" type="ORF">EBN03_13215</name>
</gene>
<keyword evidence="1" id="KW-1133">Transmembrane helix</keyword>